<gene>
    <name evidence="2" type="ORF">SAMN04487911_104160</name>
</gene>
<reference evidence="2 3" key="1">
    <citation type="submission" date="2016-11" db="EMBL/GenBank/DDBJ databases">
        <authorList>
            <person name="Jaros S."/>
            <person name="Januszkiewicz K."/>
            <person name="Wedrychowicz H."/>
        </authorList>
    </citation>
    <scope>NUCLEOTIDE SEQUENCE [LARGE SCALE GENOMIC DNA]</scope>
    <source>
        <strain evidence="2 3">CGMCC 1.8863</strain>
    </source>
</reference>
<feature type="signal peptide" evidence="1">
    <location>
        <begin position="1"/>
        <end position="17"/>
    </location>
</feature>
<dbReference type="AlphaFoldDB" id="A0A1M6D4R7"/>
<organism evidence="2 3">
    <name type="scientific">Arenibacter nanhaiticus</name>
    <dbReference type="NCBI Taxonomy" id="558155"/>
    <lineage>
        <taxon>Bacteria</taxon>
        <taxon>Pseudomonadati</taxon>
        <taxon>Bacteroidota</taxon>
        <taxon>Flavobacteriia</taxon>
        <taxon>Flavobacteriales</taxon>
        <taxon>Flavobacteriaceae</taxon>
        <taxon>Arenibacter</taxon>
    </lineage>
</organism>
<dbReference type="Proteomes" id="UP000184231">
    <property type="component" value="Unassembled WGS sequence"/>
</dbReference>
<proteinExistence type="predicted"/>
<dbReference type="OrthoDB" id="1144071at2"/>
<dbReference type="RefSeq" id="WP_072763384.1">
    <property type="nucleotide sequence ID" value="NZ_FQYX01000004.1"/>
</dbReference>
<evidence type="ECO:0008006" key="4">
    <source>
        <dbReference type="Google" id="ProtNLM"/>
    </source>
</evidence>
<keyword evidence="3" id="KW-1185">Reference proteome</keyword>
<dbReference type="STRING" id="558155.SAMN04487911_104160"/>
<evidence type="ECO:0000313" key="2">
    <source>
        <dbReference type="EMBL" id="SHI68199.1"/>
    </source>
</evidence>
<dbReference type="EMBL" id="FQYX01000004">
    <property type="protein sequence ID" value="SHI68199.1"/>
    <property type="molecule type" value="Genomic_DNA"/>
</dbReference>
<evidence type="ECO:0000313" key="3">
    <source>
        <dbReference type="Proteomes" id="UP000184231"/>
    </source>
</evidence>
<name>A0A1M6D4R7_9FLAO</name>
<keyword evidence="1" id="KW-0732">Signal</keyword>
<evidence type="ECO:0000256" key="1">
    <source>
        <dbReference type="SAM" id="SignalP"/>
    </source>
</evidence>
<accession>A0A1M6D4R7</accession>
<protein>
    <recommendedName>
        <fullName evidence="4">Adhesin domain-containing protein</fullName>
    </recommendedName>
</protein>
<sequence>MKKLLTFLIAMSLPVLYAQKMVHKTFLNPHITNIQIDTKDCFKVDLATINGSEMSVEGVMEGEYMNNVLVQVKEEGNALLVSAGFQPSFLDPNDKLSAHKVVSIALKIRVPEHLQVLVYGTNANINVKGQYADLKVVLNDGNCTLFNVGENTAVTTQSGAIVLGVKKGLIKANTKYGVKQTENIPKGDAHFTLNSITGNINIRKIE</sequence>
<feature type="chain" id="PRO_5012748265" description="Adhesin domain-containing protein" evidence="1">
    <location>
        <begin position="18"/>
        <end position="206"/>
    </location>
</feature>